<evidence type="ECO:0000313" key="3">
    <source>
        <dbReference type="Proteomes" id="UP001151699"/>
    </source>
</evidence>
<dbReference type="PANTHER" id="PTHR31193">
    <property type="entry name" value="TRANSMEMBRANE PROTEIN C9ORF91"/>
    <property type="match status" value="1"/>
</dbReference>
<keyword evidence="3" id="KW-1185">Reference proteome</keyword>
<dbReference type="AlphaFoldDB" id="A0A9Q0S9J8"/>
<dbReference type="Pfam" id="PF14800">
    <property type="entry name" value="DUF4481"/>
    <property type="match status" value="1"/>
</dbReference>
<dbReference type="Proteomes" id="UP001151699">
    <property type="component" value="Chromosome A"/>
</dbReference>
<accession>A0A9Q0S9J8</accession>
<dbReference type="EMBL" id="WJQU01000001">
    <property type="protein sequence ID" value="KAJ6648295.1"/>
    <property type="molecule type" value="Genomic_DNA"/>
</dbReference>
<dbReference type="InterPro" id="IPR028054">
    <property type="entry name" value="DUF4481"/>
</dbReference>
<feature type="transmembrane region" description="Helical" evidence="1">
    <location>
        <begin position="145"/>
        <end position="163"/>
    </location>
</feature>
<keyword evidence="1" id="KW-0472">Membrane</keyword>
<gene>
    <name evidence="2" type="primary">Tmem268</name>
    <name evidence="2" type="ORF">Bhyg_03523</name>
</gene>
<dbReference type="OrthoDB" id="8250049at2759"/>
<name>A0A9Q0S9J8_9DIPT</name>
<evidence type="ECO:0000256" key="1">
    <source>
        <dbReference type="SAM" id="Phobius"/>
    </source>
</evidence>
<dbReference type="PANTHER" id="PTHR31193:SF1">
    <property type="entry name" value="TRANSMEMBRANE PROTEIN 268"/>
    <property type="match status" value="1"/>
</dbReference>
<comment type="caution">
    <text evidence="2">The sequence shown here is derived from an EMBL/GenBank/DDBJ whole genome shotgun (WGS) entry which is preliminary data.</text>
</comment>
<keyword evidence="1" id="KW-1133">Transmembrane helix</keyword>
<reference evidence="2" key="1">
    <citation type="submission" date="2022-07" db="EMBL/GenBank/DDBJ databases">
        <authorList>
            <person name="Trinca V."/>
            <person name="Uliana J.V.C."/>
            <person name="Torres T.T."/>
            <person name="Ward R.J."/>
            <person name="Monesi N."/>
        </authorList>
    </citation>
    <scope>NUCLEOTIDE SEQUENCE</scope>
    <source>
        <strain evidence="2">HSMRA1968</strain>
        <tissue evidence="2">Whole embryos</tissue>
    </source>
</reference>
<evidence type="ECO:0000313" key="2">
    <source>
        <dbReference type="EMBL" id="KAJ6648295.1"/>
    </source>
</evidence>
<organism evidence="2 3">
    <name type="scientific">Pseudolycoriella hygida</name>
    <dbReference type="NCBI Taxonomy" id="35572"/>
    <lineage>
        <taxon>Eukaryota</taxon>
        <taxon>Metazoa</taxon>
        <taxon>Ecdysozoa</taxon>
        <taxon>Arthropoda</taxon>
        <taxon>Hexapoda</taxon>
        <taxon>Insecta</taxon>
        <taxon>Pterygota</taxon>
        <taxon>Neoptera</taxon>
        <taxon>Endopterygota</taxon>
        <taxon>Diptera</taxon>
        <taxon>Nematocera</taxon>
        <taxon>Sciaroidea</taxon>
        <taxon>Sciaridae</taxon>
        <taxon>Pseudolycoriella</taxon>
    </lineage>
</organism>
<keyword evidence="1 2" id="KW-0812">Transmembrane</keyword>
<proteinExistence type="predicted"/>
<protein>
    <submittedName>
        <fullName evidence="2">Transmembrane protein</fullName>
    </submittedName>
</protein>
<sequence>MPQNPVLHNLLFEPPERPAAVLPTESVHVNINNKTISHPLSQTSQTSAPAVIDVPIANNTNPGLRTIELSTGRVREGFANGDIIVTLLPVNARWPWITPAQFRPELVPEELMAQGLTLTVEEYVHALETLVNDFRFTIYNVCYKRVLCVWIFFAFSVLLGLLFSGLKGIALFSLGVGWLFLNAAAIFLCMWVKLRLARGLERCLASVNKQLLRHKIILVLDDRGKISCHKVNLCFMYFDPAQCVSYLNEFIERSEQSGTSIEPGWESRLDVLAADIVIQGSNPTRVSRKQARGQELFLRYLQRWGKEFLRRRLDWIVEESGMHDAPRHLQSSMCPCQFVEEILHNKPRKDTRACCSTCNDWMNRHGLTLC</sequence>
<feature type="transmembrane region" description="Helical" evidence="1">
    <location>
        <begin position="169"/>
        <end position="192"/>
    </location>
</feature>